<gene>
    <name evidence="1" type="ORF">K6K41_04355</name>
</gene>
<keyword evidence="2" id="KW-1185">Reference proteome</keyword>
<accession>A0A9E6UN86</accession>
<dbReference type="Proteomes" id="UP000825701">
    <property type="component" value="Chromosome"/>
</dbReference>
<dbReference type="EMBL" id="CP081869">
    <property type="protein sequence ID" value="QZO02567.1"/>
    <property type="molecule type" value="Genomic_DNA"/>
</dbReference>
<reference evidence="1" key="1">
    <citation type="submission" date="2021-08" db="EMBL/GenBank/DDBJ databases">
        <authorList>
            <person name="Zhang H."/>
            <person name="Xu M."/>
            <person name="Yu Z."/>
            <person name="Yang L."/>
            <person name="Cai Y."/>
        </authorList>
    </citation>
    <scope>NUCLEOTIDE SEQUENCE</scope>
    <source>
        <strain evidence="1">CHL1</strain>
    </source>
</reference>
<proteinExistence type="predicted"/>
<dbReference type="AlphaFoldDB" id="A0A9E6UN86"/>
<sequence>MDERDGWPVGDLPLAVRLCALVEAGRLEAAGDIYGSIRYWEVKLPSSQP</sequence>
<organism evidence="1 2">
    <name type="scientific">Chenggangzhangella methanolivorans</name>
    <dbReference type="NCBI Taxonomy" id="1437009"/>
    <lineage>
        <taxon>Bacteria</taxon>
        <taxon>Pseudomonadati</taxon>
        <taxon>Pseudomonadota</taxon>
        <taxon>Alphaproteobacteria</taxon>
        <taxon>Hyphomicrobiales</taxon>
        <taxon>Methylopilaceae</taxon>
        <taxon>Chenggangzhangella</taxon>
    </lineage>
</organism>
<protein>
    <submittedName>
        <fullName evidence="1">Uncharacterized protein</fullName>
    </submittedName>
</protein>
<name>A0A9E6UN86_9HYPH</name>
<evidence type="ECO:0000313" key="2">
    <source>
        <dbReference type="Proteomes" id="UP000825701"/>
    </source>
</evidence>
<dbReference type="KEGG" id="cmet:K6K41_04355"/>
<evidence type="ECO:0000313" key="1">
    <source>
        <dbReference type="EMBL" id="QZO02567.1"/>
    </source>
</evidence>